<dbReference type="EMBL" id="DS113221">
    <property type="protein sequence ID" value="EAY18162.1"/>
    <property type="molecule type" value="Genomic_DNA"/>
</dbReference>
<dbReference type="PROSITE" id="PS50082">
    <property type="entry name" value="WD_REPEATS_2"/>
    <property type="match status" value="4"/>
</dbReference>
<evidence type="ECO:0000256" key="3">
    <source>
        <dbReference type="ARBA" id="ARBA00025726"/>
    </source>
</evidence>
<dbReference type="Pfam" id="PF00400">
    <property type="entry name" value="WD40"/>
    <property type="match status" value="5"/>
</dbReference>
<dbReference type="PRINTS" id="PR00320">
    <property type="entry name" value="GPROTEINBRPT"/>
</dbReference>
<dbReference type="OMA" id="FAMCFDQ"/>
<dbReference type="GO" id="GO:0071013">
    <property type="term" value="C:catalytic step 2 spliceosome"/>
    <property type="evidence" value="ECO:0000318"/>
    <property type="project" value="GO_Central"/>
</dbReference>
<dbReference type="KEGG" id="tva:5463673"/>
<gene>
    <name evidence="5" type="ORF">TVAG_122280</name>
</gene>
<comment type="similarity">
    <text evidence="3">Belongs to the WD repeat PRL1/PRL2 family.</text>
</comment>
<dbReference type="FunCoup" id="A2DMY5">
    <property type="interactions" value="462"/>
</dbReference>
<keyword evidence="1 4" id="KW-0853">WD repeat</keyword>
<evidence type="ECO:0000256" key="2">
    <source>
        <dbReference type="ARBA" id="ARBA00022737"/>
    </source>
</evidence>
<feature type="repeat" description="WD" evidence="4">
    <location>
        <begin position="183"/>
        <end position="224"/>
    </location>
</feature>
<dbReference type="VEuPathDB" id="TrichDB:TVAGG3_1010360"/>
<organism evidence="5 6">
    <name type="scientific">Trichomonas vaginalis (strain ATCC PRA-98 / G3)</name>
    <dbReference type="NCBI Taxonomy" id="412133"/>
    <lineage>
        <taxon>Eukaryota</taxon>
        <taxon>Metamonada</taxon>
        <taxon>Parabasalia</taxon>
        <taxon>Trichomonadida</taxon>
        <taxon>Trichomonadidae</taxon>
        <taxon>Trichomonas</taxon>
    </lineage>
</organism>
<dbReference type="InterPro" id="IPR020472">
    <property type="entry name" value="WD40_PAC1"/>
</dbReference>
<dbReference type="GO" id="GO:0000974">
    <property type="term" value="C:Prp19 complex"/>
    <property type="evidence" value="ECO:0000318"/>
    <property type="project" value="GO_Central"/>
</dbReference>
<proteinExistence type="inferred from homology"/>
<feature type="repeat" description="WD" evidence="4">
    <location>
        <begin position="225"/>
        <end position="266"/>
    </location>
</feature>
<protein>
    <submittedName>
        <fullName evidence="5">Pre-mRNA splicing protein, putative</fullName>
    </submittedName>
</protein>
<dbReference type="SUPFAM" id="SSF50978">
    <property type="entry name" value="WD40 repeat-like"/>
    <property type="match status" value="1"/>
</dbReference>
<feature type="repeat" description="WD" evidence="4">
    <location>
        <begin position="98"/>
        <end position="139"/>
    </location>
</feature>
<dbReference type="Proteomes" id="UP000001542">
    <property type="component" value="Unassembled WGS sequence"/>
</dbReference>
<reference evidence="5" key="1">
    <citation type="submission" date="2006-10" db="EMBL/GenBank/DDBJ databases">
        <authorList>
            <person name="Amadeo P."/>
            <person name="Zhao Q."/>
            <person name="Wortman J."/>
            <person name="Fraser-Liggett C."/>
            <person name="Carlton J."/>
        </authorList>
    </citation>
    <scope>NUCLEOTIDE SEQUENCE</scope>
    <source>
        <strain evidence="5">G3</strain>
    </source>
</reference>
<reference evidence="5" key="2">
    <citation type="journal article" date="2007" name="Science">
        <title>Draft genome sequence of the sexually transmitted pathogen Trichomonas vaginalis.</title>
        <authorList>
            <person name="Carlton J.M."/>
            <person name="Hirt R.P."/>
            <person name="Silva J.C."/>
            <person name="Delcher A.L."/>
            <person name="Schatz M."/>
            <person name="Zhao Q."/>
            <person name="Wortman J.R."/>
            <person name="Bidwell S.L."/>
            <person name="Alsmark U.C.M."/>
            <person name="Besteiro S."/>
            <person name="Sicheritz-Ponten T."/>
            <person name="Noel C.J."/>
            <person name="Dacks J.B."/>
            <person name="Foster P.G."/>
            <person name="Simillion C."/>
            <person name="Van de Peer Y."/>
            <person name="Miranda-Saavedra D."/>
            <person name="Barton G.J."/>
            <person name="Westrop G.D."/>
            <person name="Mueller S."/>
            <person name="Dessi D."/>
            <person name="Fiori P.L."/>
            <person name="Ren Q."/>
            <person name="Paulsen I."/>
            <person name="Zhang H."/>
            <person name="Bastida-Corcuera F.D."/>
            <person name="Simoes-Barbosa A."/>
            <person name="Brown M.T."/>
            <person name="Hayes R.D."/>
            <person name="Mukherjee M."/>
            <person name="Okumura C.Y."/>
            <person name="Schneider R."/>
            <person name="Smith A.J."/>
            <person name="Vanacova S."/>
            <person name="Villalvazo M."/>
            <person name="Haas B.J."/>
            <person name="Pertea M."/>
            <person name="Feldblyum T.V."/>
            <person name="Utterback T.R."/>
            <person name="Shu C.L."/>
            <person name="Osoegawa K."/>
            <person name="de Jong P.J."/>
            <person name="Hrdy I."/>
            <person name="Horvathova L."/>
            <person name="Zubacova Z."/>
            <person name="Dolezal P."/>
            <person name="Malik S.B."/>
            <person name="Logsdon J.M. Jr."/>
            <person name="Henze K."/>
            <person name="Gupta A."/>
            <person name="Wang C.C."/>
            <person name="Dunne R.L."/>
            <person name="Upcroft J.A."/>
            <person name="Upcroft P."/>
            <person name="White O."/>
            <person name="Salzberg S.L."/>
            <person name="Tang P."/>
            <person name="Chiu C.-H."/>
            <person name="Lee Y.-S."/>
            <person name="Embley T.M."/>
            <person name="Coombs G.H."/>
            <person name="Mottram J.C."/>
            <person name="Tachezy J."/>
            <person name="Fraser-Liggett C.M."/>
            <person name="Johnson P.J."/>
        </authorList>
    </citation>
    <scope>NUCLEOTIDE SEQUENCE [LARGE SCALE GENOMIC DNA]</scope>
    <source>
        <strain evidence="5">G3</strain>
    </source>
</reference>
<dbReference type="InterPro" id="IPR001680">
    <property type="entry name" value="WD40_rpt"/>
</dbReference>
<dbReference type="InterPro" id="IPR015943">
    <property type="entry name" value="WD40/YVTN_repeat-like_dom_sf"/>
</dbReference>
<dbReference type="PANTHER" id="PTHR19923:SF0">
    <property type="entry name" value="PLEIOTROPIC REGULATOR 1"/>
    <property type="match status" value="1"/>
</dbReference>
<dbReference type="AlphaFoldDB" id="A2DMY5"/>
<keyword evidence="2" id="KW-0677">Repeat</keyword>
<evidence type="ECO:0000256" key="1">
    <source>
        <dbReference type="ARBA" id="ARBA00022574"/>
    </source>
</evidence>
<evidence type="ECO:0000256" key="4">
    <source>
        <dbReference type="PROSITE-ProRule" id="PRU00221"/>
    </source>
</evidence>
<dbReference type="InterPro" id="IPR036322">
    <property type="entry name" value="WD40_repeat_dom_sf"/>
</dbReference>
<evidence type="ECO:0000313" key="5">
    <source>
        <dbReference type="EMBL" id="EAY18162.1"/>
    </source>
</evidence>
<dbReference type="GO" id="GO:0000398">
    <property type="term" value="P:mRNA splicing, via spliceosome"/>
    <property type="evidence" value="ECO:0000318"/>
    <property type="project" value="GO_Central"/>
</dbReference>
<dbReference type="Gene3D" id="2.130.10.10">
    <property type="entry name" value="YVTN repeat-like/Quinoprotein amine dehydrogenase"/>
    <property type="match status" value="1"/>
</dbReference>
<keyword evidence="6" id="KW-1185">Reference proteome</keyword>
<dbReference type="InterPro" id="IPR019775">
    <property type="entry name" value="WD40_repeat_CS"/>
</dbReference>
<dbReference type="RefSeq" id="XP_001579148.1">
    <property type="nucleotide sequence ID" value="XM_001579098.1"/>
</dbReference>
<dbReference type="PANTHER" id="PTHR19923">
    <property type="entry name" value="WD40 REPEAT PROTEINPRL1/PRL2-RELATED"/>
    <property type="match status" value="1"/>
</dbReference>
<dbReference type="PROSITE" id="PS50294">
    <property type="entry name" value="WD_REPEATS_REGION"/>
    <property type="match status" value="4"/>
</dbReference>
<dbReference type="InParanoid" id="A2DMY5"/>
<name>A2DMY5_TRIV3</name>
<dbReference type="CDD" id="cd00200">
    <property type="entry name" value="WD40"/>
    <property type="match status" value="1"/>
</dbReference>
<dbReference type="SMART" id="SM00320">
    <property type="entry name" value="WD40"/>
    <property type="match status" value="7"/>
</dbReference>
<dbReference type="InterPro" id="IPR045241">
    <property type="entry name" value="Prp46/PLRG1-like"/>
</dbReference>
<feature type="repeat" description="WD" evidence="4">
    <location>
        <begin position="308"/>
        <end position="348"/>
    </location>
</feature>
<accession>A2DMY5</accession>
<dbReference type="OrthoDB" id="10256122at2759"/>
<dbReference type="STRING" id="5722.A2DMY5"/>
<dbReference type="PROSITE" id="PS00678">
    <property type="entry name" value="WD_REPEATS_1"/>
    <property type="match status" value="3"/>
</dbReference>
<dbReference type="SMR" id="A2DMY5"/>
<evidence type="ECO:0000313" key="6">
    <source>
        <dbReference type="Proteomes" id="UP000001542"/>
    </source>
</evidence>
<sequence>MDLANLISSNKQRTNELYGATRFVLPKSSLMEAMYSDLSFETQTTTNKFLPKSQKEINIEKIAPAPVIDERPDRARQNLVEDGIAAKPHRNWYNYCVLTGHAAWVKAISVDQSNEFFVTGSTDRMIKFWRLAERELTNTLTGHTGAVLDLCLSKQGFPYLYSVGDAKEVYNWDLNMNSIIRRFFGHGSGVYCVDEHPSLPIIATGSRDSTVRVWDLRTQSSVFTLEGHERTVFDVMFLQDESHLVTASADSRIRIWDLKTGKMSAVLTNHKKTIRKLSAHPRLFSFVSASADAIFQWNGQDAKLYREFKSHEAVITGLAINEDGVMVTSGDDGSLKFWDFDSGTCFQETSTVVQPGSLAAEKGILDISFDKTGTRLITCEMDKTVKLWREVDENGKPY</sequence>
<dbReference type="eggNOG" id="KOG0285">
    <property type="taxonomic scope" value="Eukaryota"/>
</dbReference>
<dbReference type="VEuPathDB" id="TrichDB:TVAG_122280"/>